<evidence type="ECO:0000256" key="2">
    <source>
        <dbReference type="ARBA" id="ARBA00005028"/>
    </source>
</evidence>
<evidence type="ECO:0000256" key="5">
    <source>
        <dbReference type="ARBA" id="ARBA00022741"/>
    </source>
</evidence>
<comment type="pathway">
    <text evidence="2">Carbohydrate metabolism; hexose metabolism.</text>
</comment>
<evidence type="ECO:0000256" key="3">
    <source>
        <dbReference type="ARBA" id="ARBA00009225"/>
    </source>
</evidence>
<evidence type="ECO:0000313" key="17">
    <source>
        <dbReference type="Proteomes" id="UP001372834"/>
    </source>
</evidence>
<dbReference type="EMBL" id="JAWJWE010000002">
    <property type="protein sequence ID" value="KAK6643520.1"/>
    <property type="molecule type" value="Genomic_DNA"/>
</dbReference>
<sequence>MVLLTHLKPQVIEAIRSLIVEDCRLEEYIRIYDEEISRGLAAETYQDATVKSIVTYVNKLPNGNEEGQFLGLDFSGPTIKVVLVLLQNRQCTMTRKFYDIPTRYMTGKSVKVFDFIAKSLVDFLGGIKLKMLRIPLGVTFGFPIEQTSLQDCKLLRWTKGFECDDLIGKNVFSALKDSIRKYPELKKLFVIGILNDAVSAVLGCAWQDPTCRMGAVIGFGASCCYAEKVDRVTKYAAESYSIRDIYINLESADLGSNGCLDFIRSEFDRQMDEQSKNPGMQMNDKMTSIAYLGEIARLALLRCIEINAILGGVISDRLAERNSFELAHMARIESDPETDHNNCREVLQEFGYQGVTDEDCFQVQFVCRCVSRRSANLVAAQLATIINRINVPMVRIAIDGELINSYPNFKWYLNRKLTTLKKESCDFEMRESEESGLGPAVMAAVFGEEVMDRDEKFRRLPGFPMDKCHFNKKGRCMNPDCNMTHPCDVSNINPLDSPMVTNSKDLLMDQCCKQKKGDSEKPPCGNQAGNKKSCGGCGGCKGYDEIS</sequence>
<comment type="caution">
    <text evidence="16">The sequence shown here is derived from an EMBL/GenBank/DDBJ whole genome shotgun (WGS) entry which is preliminary data.</text>
</comment>
<dbReference type="EC" id="2.7.1.-" evidence="12"/>
<dbReference type="InterPro" id="IPR043129">
    <property type="entry name" value="ATPase_NBD"/>
</dbReference>
<evidence type="ECO:0000256" key="13">
    <source>
        <dbReference type="SAM" id="MobiDB-lite"/>
    </source>
</evidence>
<evidence type="ECO:0000256" key="7">
    <source>
        <dbReference type="ARBA" id="ARBA00022840"/>
    </source>
</evidence>
<protein>
    <recommendedName>
        <fullName evidence="12">Phosphotransferase</fullName>
        <ecNumber evidence="12">2.7.1.-</ecNumber>
    </recommendedName>
</protein>
<dbReference type="GO" id="GO:0005524">
    <property type="term" value="F:ATP binding"/>
    <property type="evidence" value="ECO:0007669"/>
    <property type="project" value="UniProtKB-UniRule"/>
</dbReference>
<dbReference type="Pfam" id="PF00349">
    <property type="entry name" value="Hexokinase_1"/>
    <property type="match status" value="1"/>
</dbReference>
<evidence type="ECO:0000256" key="4">
    <source>
        <dbReference type="ARBA" id="ARBA00022679"/>
    </source>
</evidence>
<keyword evidence="7 12" id="KW-0067">ATP-binding</keyword>
<dbReference type="InterPro" id="IPR022672">
    <property type="entry name" value="Hexokinase_N"/>
</dbReference>
<feature type="domain" description="Hexokinase N-terminal" evidence="14">
    <location>
        <begin position="14"/>
        <end position="206"/>
    </location>
</feature>
<dbReference type="GO" id="GO:0008865">
    <property type="term" value="F:fructokinase activity"/>
    <property type="evidence" value="ECO:0007669"/>
    <property type="project" value="TreeGrafter"/>
</dbReference>
<evidence type="ECO:0000259" key="15">
    <source>
        <dbReference type="Pfam" id="PF03727"/>
    </source>
</evidence>
<dbReference type="InterPro" id="IPR001312">
    <property type="entry name" value="Hexokinase"/>
</dbReference>
<evidence type="ECO:0000256" key="11">
    <source>
        <dbReference type="ARBA" id="ARBA00048160"/>
    </source>
</evidence>
<evidence type="ECO:0000259" key="14">
    <source>
        <dbReference type="Pfam" id="PF00349"/>
    </source>
</evidence>
<organism evidence="16 17">
    <name type="scientific">Polyplax serrata</name>
    <name type="common">Common mouse louse</name>
    <dbReference type="NCBI Taxonomy" id="468196"/>
    <lineage>
        <taxon>Eukaryota</taxon>
        <taxon>Metazoa</taxon>
        <taxon>Ecdysozoa</taxon>
        <taxon>Arthropoda</taxon>
        <taxon>Hexapoda</taxon>
        <taxon>Insecta</taxon>
        <taxon>Pterygota</taxon>
        <taxon>Neoptera</taxon>
        <taxon>Paraneoptera</taxon>
        <taxon>Psocodea</taxon>
        <taxon>Troctomorpha</taxon>
        <taxon>Phthiraptera</taxon>
        <taxon>Anoplura</taxon>
        <taxon>Polyplacidae</taxon>
        <taxon>Polyplax</taxon>
    </lineage>
</organism>
<evidence type="ECO:0000256" key="6">
    <source>
        <dbReference type="ARBA" id="ARBA00022777"/>
    </source>
</evidence>
<comment type="pathway">
    <text evidence="1">Carbohydrate degradation; glycolysis; D-glyceraldehyde 3-phosphate and glycerone phosphate from D-glucose: step 1/4.</text>
</comment>
<dbReference type="GO" id="GO:0005536">
    <property type="term" value="F:D-glucose binding"/>
    <property type="evidence" value="ECO:0007669"/>
    <property type="project" value="InterPro"/>
</dbReference>
<dbReference type="Pfam" id="PF03727">
    <property type="entry name" value="Hexokinase_2"/>
    <property type="match status" value="1"/>
</dbReference>
<dbReference type="GO" id="GO:0006096">
    <property type="term" value="P:glycolytic process"/>
    <property type="evidence" value="ECO:0007669"/>
    <property type="project" value="UniProtKB-KW"/>
</dbReference>
<dbReference type="PRINTS" id="PR00475">
    <property type="entry name" value="HEXOKINASE"/>
</dbReference>
<gene>
    <name evidence="16" type="ORF">RUM43_005030</name>
</gene>
<evidence type="ECO:0000256" key="1">
    <source>
        <dbReference type="ARBA" id="ARBA00004888"/>
    </source>
</evidence>
<comment type="catalytic activity">
    <reaction evidence="10">
        <text>D-fructose + ATP = D-fructose 6-phosphate + ADP + H(+)</text>
        <dbReference type="Rhea" id="RHEA:16125"/>
        <dbReference type="ChEBI" id="CHEBI:15378"/>
        <dbReference type="ChEBI" id="CHEBI:30616"/>
        <dbReference type="ChEBI" id="CHEBI:37721"/>
        <dbReference type="ChEBI" id="CHEBI:61527"/>
        <dbReference type="ChEBI" id="CHEBI:456216"/>
        <dbReference type="EC" id="2.7.1.1"/>
    </reaction>
    <physiologicalReaction direction="left-to-right" evidence="10">
        <dbReference type="Rhea" id="RHEA:16126"/>
    </physiologicalReaction>
</comment>
<dbReference type="AlphaFoldDB" id="A0AAN8SEV4"/>
<dbReference type="GO" id="GO:0001678">
    <property type="term" value="P:intracellular glucose homeostasis"/>
    <property type="evidence" value="ECO:0007669"/>
    <property type="project" value="InterPro"/>
</dbReference>
<dbReference type="PANTHER" id="PTHR19443">
    <property type="entry name" value="HEXOKINASE"/>
    <property type="match status" value="1"/>
</dbReference>
<feature type="region of interest" description="Disordered" evidence="13">
    <location>
        <begin position="516"/>
        <end position="538"/>
    </location>
</feature>
<dbReference type="InterPro" id="IPR022673">
    <property type="entry name" value="Hexokinase_C"/>
</dbReference>
<dbReference type="GO" id="GO:0006006">
    <property type="term" value="P:glucose metabolic process"/>
    <property type="evidence" value="ECO:0007669"/>
    <property type="project" value="TreeGrafter"/>
</dbReference>
<dbReference type="GO" id="GO:0005739">
    <property type="term" value="C:mitochondrion"/>
    <property type="evidence" value="ECO:0007669"/>
    <property type="project" value="TreeGrafter"/>
</dbReference>
<feature type="domain" description="Hexokinase C-terminal" evidence="15">
    <location>
        <begin position="212"/>
        <end position="445"/>
    </location>
</feature>
<keyword evidence="5 12" id="KW-0547">Nucleotide-binding</keyword>
<proteinExistence type="inferred from homology"/>
<evidence type="ECO:0000313" key="16">
    <source>
        <dbReference type="EMBL" id="KAK6643520.1"/>
    </source>
</evidence>
<name>A0AAN8SEV4_POLSC</name>
<dbReference type="GO" id="GO:0004340">
    <property type="term" value="F:glucokinase activity"/>
    <property type="evidence" value="ECO:0007669"/>
    <property type="project" value="TreeGrafter"/>
</dbReference>
<keyword evidence="6 12" id="KW-0418">Kinase</keyword>
<evidence type="ECO:0000256" key="10">
    <source>
        <dbReference type="ARBA" id="ARBA00047905"/>
    </source>
</evidence>
<accession>A0AAN8SEV4</accession>
<reference evidence="16 17" key="1">
    <citation type="submission" date="2023-10" db="EMBL/GenBank/DDBJ databases">
        <title>Genomes of two closely related lineages of the louse Polyplax serrata with different host specificities.</title>
        <authorList>
            <person name="Martinu J."/>
            <person name="Tarabai H."/>
            <person name="Stefka J."/>
            <person name="Hypsa V."/>
        </authorList>
    </citation>
    <scope>NUCLEOTIDE SEQUENCE [LARGE SCALE GENOMIC DNA]</scope>
    <source>
        <strain evidence="16">HR10_N</strain>
    </source>
</reference>
<dbReference type="Gene3D" id="3.40.367.20">
    <property type="match status" value="1"/>
</dbReference>
<dbReference type="Proteomes" id="UP001372834">
    <property type="component" value="Unassembled WGS sequence"/>
</dbReference>
<keyword evidence="4 12" id="KW-0808">Transferase</keyword>
<evidence type="ECO:0000256" key="8">
    <source>
        <dbReference type="ARBA" id="ARBA00023152"/>
    </source>
</evidence>
<dbReference type="PROSITE" id="PS51748">
    <property type="entry name" value="HEXOKINASE_2"/>
    <property type="match status" value="1"/>
</dbReference>
<dbReference type="Gene3D" id="3.30.420.40">
    <property type="match status" value="1"/>
</dbReference>
<comment type="catalytic activity">
    <reaction evidence="9">
        <text>a D-hexose + ATP = a D-hexose 6-phosphate + ADP + H(+)</text>
        <dbReference type="Rhea" id="RHEA:22740"/>
        <dbReference type="ChEBI" id="CHEBI:4194"/>
        <dbReference type="ChEBI" id="CHEBI:15378"/>
        <dbReference type="ChEBI" id="CHEBI:30616"/>
        <dbReference type="ChEBI" id="CHEBI:229467"/>
        <dbReference type="ChEBI" id="CHEBI:456216"/>
        <dbReference type="EC" id="2.7.1.1"/>
    </reaction>
    <physiologicalReaction direction="left-to-right" evidence="9">
        <dbReference type="Rhea" id="RHEA:22741"/>
    </physiologicalReaction>
</comment>
<comment type="catalytic activity">
    <reaction evidence="11">
        <text>D-glucose + ATP = D-glucose 6-phosphate + ADP + H(+)</text>
        <dbReference type="Rhea" id="RHEA:17825"/>
        <dbReference type="ChEBI" id="CHEBI:4167"/>
        <dbReference type="ChEBI" id="CHEBI:15378"/>
        <dbReference type="ChEBI" id="CHEBI:30616"/>
        <dbReference type="ChEBI" id="CHEBI:61548"/>
        <dbReference type="ChEBI" id="CHEBI:456216"/>
        <dbReference type="EC" id="2.7.1.1"/>
    </reaction>
    <physiologicalReaction direction="left-to-right" evidence="11">
        <dbReference type="Rhea" id="RHEA:17826"/>
    </physiologicalReaction>
</comment>
<evidence type="ECO:0000256" key="12">
    <source>
        <dbReference type="RuleBase" id="RU362007"/>
    </source>
</evidence>
<dbReference type="GO" id="GO:0005829">
    <property type="term" value="C:cytosol"/>
    <property type="evidence" value="ECO:0007669"/>
    <property type="project" value="TreeGrafter"/>
</dbReference>
<evidence type="ECO:0000256" key="9">
    <source>
        <dbReference type="ARBA" id="ARBA00044613"/>
    </source>
</evidence>
<dbReference type="PANTHER" id="PTHR19443:SF16">
    <property type="entry name" value="HEXOKINASE TYPE 1-RELATED"/>
    <property type="match status" value="1"/>
</dbReference>
<dbReference type="SUPFAM" id="SSF53067">
    <property type="entry name" value="Actin-like ATPase domain"/>
    <property type="match status" value="2"/>
</dbReference>
<comment type="similarity">
    <text evidence="3 12">Belongs to the hexokinase family.</text>
</comment>
<keyword evidence="8 12" id="KW-0324">Glycolysis</keyword>